<gene>
    <name evidence="1" type="ordered locus">Marme_1056</name>
</gene>
<dbReference type="EMBL" id="CP002583">
    <property type="protein sequence ID" value="ADZ90331.1"/>
    <property type="molecule type" value="Genomic_DNA"/>
</dbReference>
<name>F2JTB3_MARM1</name>
<evidence type="ECO:0000313" key="2">
    <source>
        <dbReference type="Proteomes" id="UP000001062"/>
    </source>
</evidence>
<dbReference type="AlphaFoldDB" id="F2JTB3"/>
<proteinExistence type="predicted"/>
<evidence type="ECO:0000313" key="1">
    <source>
        <dbReference type="EMBL" id="ADZ90331.1"/>
    </source>
</evidence>
<dbReference type="Proteomes" id="UP000001062">
    <property type="component" value="Chromosome"/>
</dbReference>
<organism evidence="1 2">
    <name type="scientific">Marinomonas mediterranea (strain ATCC 700492 / JCM 21426 / NBRC 103028 / MMB-1)</name>
    <dbReference type="NCBI Taxonomy" id="717774"/>
    <lineage>
        <taxon>Bacteria</taxon>
        <taxon>Pseudomonadati</taxon>
        <taxon>Pseudomonadota</taxon>
        <taxon>Gammaproteobacteria</taxon>
        <taxon>Oceanospirillales</taxon>
        <taxon>Oceanospirillaceae</taxon>
        <taxon>Marinomonas</taxon>
    </lineage>
</organism>
<dbReference type="HOGENOM" id="CLU_3357000_0_0_6"/>
<reference evidence="1 2" key="1">
    <citation type="journal article" date="2012" name="Stand. Genomic Sci.">
        <title>Complete genome sequence of the melanogenic marine bacterium Marinomonas mediterranea type strain (MMB-1(T)).</title>
        <authorList>
            <person name="Lucas-Elio P."/>
            <person name="Goodwin L."/>
            <person name="Woyke T."/>
            <person name="Pitluck S."/>
            <person name="Nolan M."/>
            <person name="Kyrpides N.C."/>
            <person name="Detter J.C."/>
            <person name="Copeland A."/>
            <person name="Teshima H."/>
            <person name="Bruce D."/>
            <person name="Detter C."/>
            <person name="Tapia R."/>
            <person name="Han S."/>
            <person name="Land M.L."/>
            <person name="Ivanova N."/>
            <person name="Mikhailova N."/>
            <person name="Johnston A.W."/>
            <person name="Sanchez-Amat A."/>
        </authorList>
    </citation>
    <scope>NUCLEOTIDE SEQUENCE [LARGE SCALE GENOMIC DNA]</scope>
    <source>
        <strain evidence="2">ATCC 700492 / JCM 21426 / NBRC 103028 / MMB-1</strain>
    </source>
</reference>
<accession>F2JTB3</accession>
<dbReference type="KEGG" id="mme:Marme_1056"/>
<keyword evidence="2" id="KW-1185">Reference proteome</keyword>
<sequence length="36" mass="4101">MNKQGLNGATSRKESVRQVVRKTFLMISENYALKAM</sequence>
<protein>
    <submittedName>
        <fullName evidence="1">Uncharacterized protein</fullName>
    </submittedName>
</protein>